<sequence>MSTYSLYIILEGTGESQTHRSHWSFTFLHPNSPLANIHQVLLLDDTRLIYHYDRRDGVPYPIPGSEGELLLARLTASQAFLAQDVISREPPPRNGVDRCQDWVLNCVIALEVAELVEPGASEVLGACVGLDAGSVRKRFGGEWGVV</sequence>
<protein>
    <submittedName>
        <fullName evidence="1">Uncharacterized protein</fullName>
    </submittedName>
</protein>
<gene>
    <name evidence="1" type="ORF">CC80DRAFT_493198</name>
</gene>
<evidence type="ECO:0000313" key="1">
    <source>
        <dbReference type="EMBL" id="KAF1955274.1"/>
    </source>
</evidence>
<organism evidence="1 2">
    <name type="scientific">Byssothecium circinans</name>
    <dbReference type="NCBI Taxonomy" id="147558"/>
    <lineage>
        <taxon>Eukaryota</taxon>
        <taxon>Fungi</taxon>
        <taxon>Dikarya</taxon>
        <taxon>Ascomycota</taxon>
        <taxon>Pezizomycotina</taxon>
        <taxon>Dothideomycetes</taxon>
        <taxon>Pleosporomycetidae</taxon>
        <taxon>Pleosporales</taxon>
        <taxon>Massarineae</taxon>
        <taxon>Massarinaceae</taxon>
        <taxon>Byssothecium</taxon>
    </lineage>
</organism>
<dbReference type="OrthoDB" id="5271495at2759"/>
<evidence type="ECO:0000313" key="2">
    <source>
        <dbReference type="Proteomes" id="UP000800035"/>
    </source>
</evidence>
<dbReference type="AlphaFoldDB" id="A0A6A5TSM3"/>
<reference evidence="1" key="1">
    <citation type="journal article" date="2020" name="Stud. Mycol.">
        <title>101 Dothideomycetes genomes: a test case for predicting lifestyles and emergence of pathogens.</title>
        <authorList>
            <person name="Haridas S."/>
            <person name="Albert R."/>
            <person name="Binder M."/>
            <person name="Bloem J."/>
            <person name="Labutti K."/>
            <person name="Salamov A."/>
            <person name="Andreopoulos B."/>
            <person name="Baker S."/>
            <person name="Barry K."/>
            <person name="Bills G."/>
            <person name="Bluhm B."/>
            <person name="Cannon C."/>
            <person name="Castanera R."/>
            <person name="Culley D."/>
            <person name="Daum C."/>
            <person name="Ezra D."/>
            <person name="Gonzalez J."/>
            <person name="Henrissat B."/>
            <person name="Kuo A."/>
            <person name="Liang C."/>
            <person name="Lipzen A."/>
            <person name="Lutzoni F."/>
            <person name="Magnuson J."/>
            <person name="Mondo S."/>
            <person name="Nolan M."/>
            <person name="Ohm R."/>
            <person name="Pangilinan J."/>
            <person name="Park H.-J."/>
            <person name="Ramirez L."/>
            <person name="Alfaro M."/>
            <person name="Sun H."/>
            <person name="Tritt A."/>
            <person name="Yoshinaga Y."/>
            <person name="Zwiers L.-H."/>
            <person name="Turgeon B."/>
            <person name="Goodwin S."/>
            <person name="Spatafora J."/>
            <person name="Crous P."/>
            <person name="Grigoriev I."/>
        </authorList>
    </citation>
    <scope>NUCLEOTIDE SEQUENCE</scope>
    <source>
        <strain evidence="1">CBS 675.92</strain>
    </source>
</reference>
<dbReference type="EMBL" id="ML976995">
    <property type="protein sequence ID" value="KAF1955274.1"/>
    <property type="molecule type" value="Genomic_DNA"/>
</dbReference>
<dbReference type="Proteomes" id="UP000800035">
    <property type="component" value="Unassembled WGS sequence"/>
</dbReference>
<keyword evidence="2" id="KW-1185">Reference proteome</keyword>
<name>A0A6A5TSM3_9PLEO</name>
<proteinExistence type="predicted"/>
<accession>A0A6A5TSM3</accession>